<dbReference type="AlphaFoldDB" id="A0A1D4RPL9"/>
<dbReference type="RefSeq" id="WP_159427250.1">
    <property type="nucleotide sequence ID" value="NZ_FMPG01000002.1"/>
</dbReference>
<evidence type="ECO:0000313" key="2">
    <source>
        <dbReference type="EMBL" id="SCT49213.1"/>
    </source>
</evidence>
<keyword evidence="3" id="KW-1185">Reference proteome</keyword>
<gene>
    <name evidence="1" type="ORF">SAMEA2297795_00988</name>
    <name evidence="2" type="ORF">SAMEA2297796_02509</name>
</gene>
<evidence type="ECO:0000313" key="1">
    <source>
        <dbReference type="EMBL" id="SCS68956.1"/>
    </source>
</evidence>
<accession>A0A1D4RPL9</accession>
<dbReference type="EMBL" id="FMPI01000030">
    <property type="protein sequence ID" value="SCT49213.1"/>
    <property type="molecule type" value="Genomic_DNA"/>
</dbReference>
<evidence type="ECO:0000313" key="4">
    <source>
        <dbReference type="Proteomes" id="UP000095768"/>
    </source>
</evidence>
<organism evidence="1 4">
    <name type="scientific">Staphylococcus caeli</name>
    <dbReference type="NCBI Taxonomy" id="2201815"/>
    <lineage>
        <taxon>Bacteria</taxon>
        <taxon>Bacillati</taxon>
        <taxon>Bacillota</taxon>
        <taxon>Bacilli</taxon>
        <taxon>Bacillales</taxon>
        <taxon>Staphylococcaceae</taxon>
        <taxon>Staphylococcus</taxon>
    </lineage>
</organism>
<dbReference type="Proteomes" id="UP000095768">
    <property type="component" value="Unassembled WGS sequence"/>
</dbReference>
<dbReference type="Proteomes" id="UP000095412">
    <property type="component" value="Unassembled WGS sequence"/>
</dbReference>
<dbReference type="EMBL" id="FMPG01000002">
    <property type="protein sequence ID" value="SCS68956.1"/>
    <property type="molecule type" value="Genomic_DNA"/>
</dbReference>
<sequence>MLIKQSDELDKTEKKQLIKDDLKDKVMVISSEVYQLFSLTCIVAIEDK</sequence>
<evidence type="ECO:0000313" key="3">
    <source>
        <dbReference type="Proteomes" id="UP000095412"/>
    </source>
</evidence>
<reference evidence="1 4" key="2">
    <citation type="submission" date="2016-09" db="EMBL/GenBank/DDBJ databases">
        <authorList>
            <consortium name="Pathogen Informatics"/>
        </authorList>
    </citation>
    <scope>NUCLEOTIDE SEQUENCE [LARGE SCALE GENOMIC DNA]</scope>
    <source>
        <strain evidence="1 4">82B</strain>
    </source>
</reference>
<proteinExistence type="predicted"/>
<reference evidence="2 3" key="1">
    <citation type="submission" date="2016-09" db="EMBL/GenBank/DDBJ databases">
        <authorList>
            <consortium name="Pathogen Informatics"/>
            <person name="Sun Q."/>
            <person name="Inoue M."/>
        </authorList>
    </citation>
    <scope>NUCLEOTIDE SEQUENCE [LARGE SCALE GENOMIC DNA]</scope>
    <source>
        <strain evidence="2 3">82C</strain>
    </source>
</reference>
<protein>
    <submittedName>
        <fullName evidence="1">Uncharacterized protein</fullName>
    </submittedName>
</protein>
<name>A0A1D4RPL9_9STAP</name>